<name>A0A9N9QLK9_9CUCU</name>
<dbReference type="PANTHER" id="PTHR15496:SF2">
    <property type="entry name" value="GENERAL TRANSCRIPTION FACTOR 3C POLYPEPTIDE 4"/>
    <property type="match status" value="1"/>
</dbReference>
<feature type="domain" description="Transcription factor IIIC 90kDa subunit N-terminal" evidence="1">
    <location>
        <begin position="26"/>
        <end position="361"/>
    </location>
</feature>
<gene>
    <name evidence="2" type="ORF">CEUTPL_LOCUS4364</name>
</gene>
<protein>
    <recommendedName>
        <fullName evidence="1">Transcription factor IIIC 90kDa subunit N-terminal domain-containing protein</fullName>
    </recommendedName>
</protein>
<dbReference type="PANTHER" id="PTHR15496">
    <property type="entry name" value="GENERAL TRANSCRIPTION FACTOR 3C POLYPEPTIDE 4 FAMILY"/>
    <property type="match status" value="1"/>
</dbReference>
<dbReference type="GO" id="GO:0004402">
    <property type="term" value="F:histone acetyltransferase activity"/>
    <property type="evidence" value="ECO:0007669"/>
    <property type="project" value="InterPro"/>
</dbReference>
<accession>A0A9N9QLK9</accession>
<evidence type="ECO:0000313" key="2">
    <source>
        <dbReference type="EMBL" id="CAG9763706.1"/>
    </source>
</evidence>
<reference evidence="2" key="1">
    <citation type="submission" date="2022-01" db="EMBL/GenBank/DDBJ databases">
        <authorList>
            <person name="King R."/>
        </authorList>
    </citation>
    <scope>NUCLEOTIDE SEQUENCE</scope>
</reference>
<dbReference type="OrthoDB" id="6021743at2759"/>
<dbReference type="GO" id="GO:0000127">
    <property type="term" value="C:transcription factor TFIIIC complex"/>
    <property type="evidence" value="ECO:0007669"/>
    <property type="project" value="InterPro"/>
</dbReference>
<dbReference type="InterPro" id="IPR024761">
    <property type="entry name" value="TFIIIC_delta_N"/>
</dbReference>
<dbReference type="Proteomes" id="UP001152799">
    <property type="component" value="Chromosome 14"/>
</dbReference>
<dbReference type="InterPro" id="IPR044230">
    <property type="entry name" value="GTF3C4"/>
</dbReference>
<dbReference type="GO" id="GO:0006384">
    <property type="term" value="P:transcription initiation at RNA polymerase III promoter"/>
    <property type="evidence" value="ECO:0007669"/>
    <property type="project" value="InterPro"/>
</dbReference>
<keyword evidence="3" id="KW-1185">Reference proteome</keyword>
<dbReference type="Pfam" id="PF12657">
    <property type="entry name" value="TFIIIC_delta"/>
    <property type="match status" value="1"/>
</dbReference>
<dbReference type="EMBL" id="OU892290">
    <property type="protein sequence ID" value="CAG9763706.1"/>
    <property type="molecule type" value="Genomic_DNA"/>
</dbReference>
<dbReference type="AlphaFoldDB" id="A0A9N9QLK9"/>
<evidence type="ECO:0000313" key="3">
    <source>
        <dbReference type="Proteomes" id="UP001152799"/>
    </source>
</evidence>
<evidence type="ECO:0000259" key="1">
    <source>
        <dbReference type="Pfam" id="PF12657"/>
    </source>
</evidence>
<proteinExistence type="predicted"/>
<organism evidence="2 3">
    <name type="scientific">Ceutorhynchus assimilis</name>
    <name type="common">cabbage seed weevil</name>
    <dbReference type="NCBI Taxonomy" id="467358"/>
    <lineage>
        <taxon>Eukaryota</taxon>
        <taxon>Metazoa</taxon>
        <taxon>Ecdysozoa</taxon>
        <taxon>Arthropoda</taxon>
        <taxon>Hexapoda</taxon>
        <taxon>Insecta</taxon>
        <taxon>Pterygota</taxon>
        <taxon>Neoptera</taxon>
        <taxon>Endopterygota</taxon>
        <taxon>Coleoptera</taxon>
        <taxon>Polyphaga</taxon>
        <taxon>Cucujiformia</taxon>
        <taxon>Curculionidae</taxon>
        <taxon>Ceutorhynchinae</taxon>
        <taxon>Ceutorhynchus</taxon>
    </lineage>
</organism>
<sequence>MSPNLKPLTAFVLTGNLQRNFACGISQDDRIFILSSLGVYVIEQKCNLKHPDPDYSSHKFFFKPSDFALCGHVDIDINTFVHELPKDVFYENCARVELTQNLKGAVPPTPPTVLYAQWSKALMVDGLSSMLAIVTNLHSLEIYVKMVNECNLSEYKMILNLTSEIVEKQRPNFGYIAKLPPIQKMNEVRKRVEYIGPCTFEWSHTFSYTEKNCAVIFVGHYNGDVSVWRIFSCDSRELKTQCDFLCRYTTKLRHISCLYWHKTSEFGGALCLGDCEGRISIIKVINLDKDEASLDHETPFFTEMDRRVDKIIVMTIDSYTVLVAIKQCFLLLFGLNSAGQVFDFTTHNVNNLYITGVTCENNIMRVLTFTGGFKELKVSIHYNKISIDELNIPVKFNFCNYRTHGFIESKNKVLTAFILSPCRLKNSIKGKKFINCSFFKDLNINPLKVLLENESGSLRNYWDCFEALRLMCVKEQRVPWLGLDSDLELDNLSLLQLKTFRLIAQLSESVFVVVKRVTSYNIKPFIFYQYLVTIKLIIQRLSQLFKEKSQGKQLTTFELRSLDLQVFFLKEIISNGVLPKAQVGATFIEEISNILQVANELKYPDMIQCSYCGEKLIGSMCLPPHPDGRCVFTMMPIFLAPAYKCPLCNSLAHIKAIENLSYILCAYCDFPMDRICLNKQIEEKMEEMENVFTENQIKSKCLSDCISDSEETQDSLYFNLEDNETVFVNLSDTEEEAEENELRDLYFKLPNTKSEAYQNVGAENGKSKC</sequence>